<evidence type="ECO:0000313" key="3">
    <source>
        <dbReference type="Proteomes" id="UP000694567"/>
    </source>
</evidence>
<sequence>MESGAGSRTPRFSSQNGSIRAEEGSGHPGQGAGAGLQQNPPPRGDVSAGFDPTVLWTPHIPPDPQGARSCCPLPQTPSPCRLKLLEEKLAHWEKYNFTGSIIETYVFKFTSDRFRGLKLSSRMVGPPQTAGAIPRGCLHAMNFPAELVEGIQAQRVEQELVCIYIHSPCIFQDAHNSSVLNDYVLGAYLRSGRVVGLSQPVEIQFWHDMVLVSGETGTTDPLVGVKVTLHLPSLLQLPKPFLGG</sequence>
<dbReference type="Ensembl" id="ENSBOBT00000005788.1">
    <property type="protein sequence ID" value="ENSBOBP00000005632.1"/>
    <property type="gene ID" value="ENSBOBG00000003778.1"/>
</dbReference>
<organism evidence="2 3">
    <name type="scientific">Bubo bubo</name>
    <name type="common">Eurasian eagle-owl</name>
    <name type="synonym">Strix bubo</name>
    <dbReference type="NCBI Taxonomy" id="30461"/>
    <lineage>
        <taxon>Eukaryota</taxon>
        <taxon>Metazoa</taxon>
        <taxon>Chordata</taxon>
        <taxon>Craniata</taxon>
        <taxon>Vertebrata</taxon>
        <taxon>Euteleostomi</taxon>
        <taxon>Archelosauria</taxon>
        <taxon>Archosauria</taxon>
        <taxon>Dinosauria</taxon>
        <taxon>Saurischia</taxon>
        <taxon>Theropoda</taxon>
        <taxon>Coelurosauria</taxon>
        <taxon>Aves</taxon>
        <taxon>Neognathae</taxon>
        <taxon>Neoaves</taxon>
        <taxon>Telluraves</taxon>
        <taxon>Strigiformes</taxon>
        <taxon>Strigidae</taxon>
        <taxon>Bubo</taxon>
    </lineage>
</organism>
<dbReference type="AlphaFoldDB" id="A0A8C0EKP3"/>
<proteinExistence type="predicted"/>
<feature type="region of interest" description="Disordered" evidence="1">
    <location>
        <begin position="1"/>
        <end position="52"/>
    </location>
</feature>
<protein>
    <submittedName>
        <fullName evidence="2">Uncharacterized protein</fullName>
    </submittedName>
</protein>
<evidence type="ECO:0000256" key="1">
    <source>
        <dbReference type="SAM" id="MobiDB-lite"/>
    </source>
</evidence>
<dbReference type="Proteomes" id="UP000694567">
    <property type="component" value="Unplaced"/>
</dbReference>
<reference evidence="2" key="2">
    <citation type="submission" date="2025-09" db="UniProtKB">
        <authorList>
            <consortium name="Ensembl"/>
        </authorList>
    </citation>
    <scope>IDENTIFICATION</scope>
</reference>
<keyword evidence="3" id="KW-1185">Reference proteome</keyword>
<name>A0A8C0EKP3_BUBBB</name>
<reference evidence="2" key="1">
    <citation type="submission" date="2025-08" db="UniProtKB">
        <authorList>
            <consortium name="Ensembl"/>
        </authorList>
    </citation>
    <scope>IDENTIFICATION</scope>
</reference>
<evidence type="ECO:0000313" key="2">
    <source>
        <dbReference type="Ensembl" id="ENSBOBP00000005632.1"/>
    </source>
</evidence>
<accession>A0A8C0EKP3</accession>